<protein>
    <recommendedName>
        <fullName evidence="4">Reverse transcriptase zinc-binding domain-containing protein</fullName>
    </recommendedName>
</protein>
<evidence type="ECO:0008006" key="4">
    <source>
        <dbReference type="Google" id="ProtNLM"/>
    </source>
</evidence>
<sequence>MSISGGKPCGCWLFLLRYEFFFSVFTIMLFRSNTTYTRGGVSEGVLCHRCGGIETVNYALFTCYPSKCDWKAAKDMSQIKGLLVGDDIWTMLGYMIENLDLPCLQLFGCLSWTLWQERNGTLHGSPFKINLHPFIWVRKYVW</sequence>
<proteinExistence type="predicted"/>
<dbReference type="AlphaFoldDB" id="A0ABD1URS6"/>
<gene>
    <name evidence="2" type="ORF">Adt_12686</name>
</gene>
<feature type="transmembrane region" description="Helical" evidence="1">
    <location>
        <begin position="12"/>
        <end position="30"/>
    </location>
</feature>
<evidence type="ECO:0000256" key="1">
    <source>
        <dbReference type="SAM" id="Phobius"/>
    </source>
</evidence>
<keyword evidence="1" id="KW-0472">Membrane</keyword>
<dbReference type="EMBL" id="JBFOLK010000003">
    <property type="protein sequence ID" value="KAL2527632.1"/>
    <property type="molecule type" value="Genomic_DNA"/>
</dbReference>
<organism evidence="2 3">
    <name type="scientific">Abeliophyllum distichum</name>
    <dbReference type="NCBI Taxonomy" id="126358"/>
    <lineage>
        <taxon>Eukaryota</taxon>
        <taxon>Viridiplantae</taxon>
        <taxon>Streptophyta</taxon>
        <taxon>Embryophyta</taxon>
        <taxon>Tracheophyta</taxon>
        <taxon>Spermatophyta</taxon>
        <taxon>Magnoliopsida</taxon>
        <taxon>eudicotyledons</taxon>
        <taxon>Gunneridae</taxon>
        <taxon>Pentapetalae</taxon>
        <taxon>asterids</taxon>
        <taxon>lamiids</taxon>
        <taxon>Lamiales</taxon>
        <taxon>Oleaceae</taxon>
        <taxon>Forsythieae</taxon>
        <taxon>Abeliophyllum</taxon>
    </lineage>
</organism>
<comment type="caution">
    <text evidence="2">The sequence shown here is derived from an EMBL/GenBank/DDBJ whole genome shotgun (WGS) entry which is preliminary data.</text>
</comment>
<reference evidence="3" key="1">
    <citation type="submission" date="2024-07" db="EMBL/GenBank/DDBJ databases">
        <title>Two chromosome-level genome assemblies of Korean endemic species Abeliophyllum distichum and Forsythia ovata (Oleaceae).</title>
        <authorList>
            <person name="Jang H."/>
        </authorList>
    </citation>
    <scope>NUCLEOTIDE SEQUENCE [LARGE SCALE GENOMIC DNA]</scope>
</reference>
<accession>A0ABD1URS6</accession>
<keyword evidence="3" id="KW-1185">Reference proteome</keyword>
<evidence type="ECO:0000313" key="2">
    <source>
        <dbReference type="EMBL" id="KAL2527632.1"/>
    </source>
</evidence>
<keyword evidence="1" id="KW-1133">Transmembrane helix</keyword>
<name>A0ABD1URS6_9LAMI</name>
<keyword evidence="1" id="KW-0812">Transmembrane</keyword>
<dbReference type="Proteomes" id="UP001604336">
    <property type="component" value="Unassembled WGS sequence"/>
</dbReference>
<evidence type="ECO:0000313" key="3">
    <source>
        <dbReference type="Proteomes" id="UP001604336"/>
    </source>
</evidence>